<reference evidence="1" key="1">
    <citation type="submission" date="2014-12" db="EMBL/GenBank/DDBJ databases">
        <title>Insight into the proteome of Arion vulgaris.</title>
        <authorList>
            <person name="Aradska J."/>
            <person name="Bulat T."/>
            <person name="Smidak R."/>
            <person name="Sarate P."/>
            <person name="Gangsoo J."/>
            <person name="Sialana F."/>
            <person name="Bilban M."/>
            <person name="Lubec G."/>
        </authorList>
    </citation>
    <scope>NUCLEOTIDE SEQUENCE</scope>
    <source>
        <tissue evidence="1">Skin</tissue>
    </source>
</reference>
<protein>
    <submittedName>
        <fullName evidence="1">Uncharacterized protein</fullName>
    </submittedName>
</protein>
<organism evidence="1">
    <name type="scientific">Arion vulgaris</name>
    <dbReference type="NCBI Taxonomy" id="1028688"/>
    <lineage>
        <taxon>Eukaryota</taxon>
        <taxon>Metazoa</taxon>
        <taxon>Spiralia</taxon>
        <taxon>Lophotrochozoa</taxon>
        <taxon>Mollusca</taxon>
        <taxon>Gastropoda</taxon>
        <taxon>Heterobranchia</taxon>
        <taxon>Euthyneura</taxon>
        <taxon>Panpulmonata</taxon>
        <taxon>Eupulmonata</taxon>
        <taxon>Stylommatophora</taxon>
        <taxon>Helicina</taxon>
        <taxon>Arionoidea</taxon>
        <taxon>Arionidae</taxon>
        <taxon>Arion</taxon>
    </lineage>
</organism>
<dbReference type="EMBL" id="HACG01026344">
    <property type="protein sequence ID" value="CEK73209.1"/>
    <property type="molecule type" value="Transcribed_RNA"/>
</dbReference>
<name>A0A0B6ZX58_9EUPU</name>
<evidence type="ECO:0000313" key="1">
    <source>
        <dbReference type="EMBL" id="CEK73209.1"/>
    </source>
</evidence>
<gene>
    <name evidence="1" type="primary">ORF85758</name>
</gene>
<accession>A0A0B6ZX58</accession>
<proteinExistence type="predicted"/>
<sequence>MTNRERKTNFNRLFRIVTMYQSVQHSIPRLFMFSKERFRTNKVLDNFFSQNRLDMLADRDKTPSTELEKKT</sequence>
<dbReference type="AlphaFoldDB" id="A0A0B6ZX58"/>